<keyword evidence="3 5" id="KW-0689">Ribosomal protein</keyword>
<evidence type="ECO:0000313" key="10">
    <source>
        <dbReference type="Proteomes" id="UP000282321"/>
    </source>
</evidence>
<evidence type="ECO:0000313" key="9">
    <source>
        <dbReference type="EMBL" id="RKX64693.1"/>
    </source>
</evidence>
<dbReference type="PANTHER" id="PTHR11655">
    <property type="entry name" value="60S/50S RIBOSOMAL PROTEIN L6/L9"/>
    <property type="match status" value="1"/>
</dbReference>
<dbReference type="InterPro" id="IPR002358">
    <property type="entry name" value="Ribosomal_uL6_CS"/>
</dbReference>
<dbReference type="Gene3D" id="3.90.930.12">
    <property type="entry name" value="Ribosomal protein L6, alpha-beta domain"/>
    <property type="match status" value="2"/>
</dbReference>
<dbReference type="PROSITE" id="PS00525">
    <property type="entry name" value="RIBOSOMAL_L6_1"/>
    <property type="match status" value="1"/>
</dbReference>
<evidence type="ECO:0000256" key="6">
    <source>
        <dbReference type="RuleBase" id="RU003869"/>
    </source>
</evidence>
<feature type="domain" description="Large ribosomal subunit protein uL6 alpha-beta" evidence="8">
    <location>
        <begin position="12"/>
        <end position="82"/>
    </location>
</feature>
<evidence type="ECO:0000256" key="1">
    <source>
        <dbReference type="ARBA" id="ARBA00022730"/>
    </source>
</evidence>
<dbReference type="SUPFAM" id="SSF56053">
    <property type="entry name" value="Ribosomal protein L6"/>
    <property type="match status" value="2"/>
</dbReference>
<comment type="function">
    <text evidence="5 7">This protein binds to the 23S rRNA, and is important in its secondary structure. It is located near the subunit interface in the base of the L7/L12 stalk, and near the tRNA binding site of the peptidyltransferase center.</text>
</comment>
<evidence type="ECO:0000256" key="7">
    <source>
        <dbReference type="RuleBase" id="RU003870"/>
    </source>
</evidence>
<dbReference type="PRINTS" id="PR00059">
    <property type="entry name" value="RIBOSOMALL6"/>
</dbReference>
<accession>A0A660S6F6</accession>
<dbReference type="InterPro" id="IPR020040">
    <property type="entry name" value="Ribosomal_uL6_a/b-dom"/>
</dbReference>
<dbReference type="HAMAP" id="MF_01365_B">
    <property type="entry name" value="Ribosomal_uL6_B"/>
    <property type="match status" value="1"/>
</dbReference>
<dbReference type="GO" id="GO:0002181">
    <property type="term" value="P:cytoplasmic translation"/>
    <property type="evidence" value="ECO:0007669"/>
    <property type="project" value="TreeGrafter"/>
</dbReference>
<organism evidence="9 10">
    <name type="scientific">candidate division TA06 bacterium</name>
    <dbReference type="NCBI Taxonomy" id="2250710"/>
    <lineage>
        <taxon>Bacteria</taxon>
        <taxon>Bacteria division TA06</taxon>
    </lineage>
</organism>
<protein>
    <recommendedName>
        <fullName evidence="5">Large ribosomal subunit protein uL6</fullName>
    </recommendedName>
</protein>
<keyword evidence="1 5" id="KW-0699">rRNA-binding</keyword>
<dbReference type="InterPro" id="IPR000702">
    <property type="entry name" value="Ribosomal_uL6-like"/>
</dbReference>
<reference evidence="9 10" key="1">
    <citation type="submission" date="2018-06" db="EMBL/GenBank/DDBJ databases">
        <title>Extensive metabolic versatility and redundancy in microbially diverse, dynamic hydrothermal sediments.</title>
        <authorList>
            <person name="Dombrowski N."/>
            <person name="Teske A."/>
            <person name="Baker B.J."/>
        </authorList>
    </citation>
    <scope>NUCLEOTIDE SEQUENCE [LARGE SCALE GENOMIC DNA]</scope>
    <source>
        <strain evidence="9">B35_G9</strain>
    </source>
</reference>
<evidence type="ECO:0000256" key="2">
    <source>
        <dbReference type="ARBA" id="ARBA00022884"/>
    </source>
</evidence>
<evidence type="ECO:0000256" key="3">
    <source>
        <dbReference type="ARBA" id="ARBA00022980"/>
    </source>
</evidence>
<dbReference type="PANTHER" id="PTHR11655:SF14">
    <property type="entry name" value="LARGE RIBOSOMAL SUBUNIT PROTEIN UL6M"/>
    <property type="match status" value="1"/>
</dbReference>
<sequence length="180" mass="19644">MSRIGKKPIILPDGVEIKKDGNTVTVKGPKGTLSKTFDPRIKIEIENKTIKVSTETNSKDVRALFGLTRALLNNMVIGVSNGFEKTMIIEGVGYRAAMQGADLQLNVGYSHPVLIKKPEGINFVVEGAKAEIVKVQGIDKEAVGFYADKIRGIRPPEPYKGKGIRYDGEYIRRKAGKTGA</sequence>
<keyword evidence="4 5" id="KW-0687">Ribonucleoprotein</keyword>
<dbReference type="GO" id="GO:0019843">
    <property type="term" value="F:rRNA binding"/>
    <property type="evidence" value="ECO:0007669"/>
    <property type="project" value="UniProtKB-UniRule"/>
</dbReference>
<comment type="subunit">
    <text evidence="5">Part of the 50S ribosomal subunit.</text>
</comment>
<proteinExistence type="inferred from homology"/>
<comment type="similarity">
    <text evidence="5 6">Belongs to the universal ribosomal protein uL6 family.</text>
</comment>
<dbReference type="PIRSF" id="PIRSF002162">
    <property type="entry name" value="Ribosomal_L6"/>
    <property type="match status" value="1"/>
</dbReference>
<dbReference type="EMBL" id="QNBC01000140">
    <property type="protein sequence ID" value="RKX64693.1"/>
    <property type="molecule type" value="Genomic_DNA"/>
</dbReference>
<dbReference type="GO" id="GO:0003735">
    <property type="term" value="F:structural constituent of ribosome"/>
    <property type="evidence" value="ECO:0007669"/>
    <property type="project" value="UniProtKB-UniRule"/>
</dbReference>
<keyword evidence="2 5" id="KW-0694">RNA-binding</keyword>
<evidence type="ECO:0000256" key="5">
    <source>
        <dbReference type="HAMAP-Rule" id="MF_01365"/>
    </source>
</evidence>
<name>A0A660S6F6_UNCT6</name>
<dbReference type="AlphaFoldDB" id="A0A660S6F6"/>
<dbReference type="InterPro" id="IPR019906">
    <property type="entry name" value="Ribosomal_uL6_bac-type"/>
</dbReference>
<gene>
    <name evidence="5" type="primary">rplF</name>
    <name evidence="9" type="ORF">DRP44_07850</name>
</gene>
<comment type="caution">
    <text evidence="9">The sequence shown here is derived from an EMBL/GenBank/DDBJ whole genome shotgun (WGS) entry which is preliminary data.</text>
</comment>
<dbReference type="GO" id="GO:0022625">
    <property type="term" value="C:cytosolic large ribosomal subunit"/>
    <property type="evidence" value="ECO:0007669"/>
    <property type="project" value="UniProtKB-UniRule"/>
</dbReference>
<dbReference type="Pfam" id="PF00347">
    <property type="entry name" value="Ribosomal_L6"/>
    <property type="match status" value="2"/>
</dbReference>
<dbReference type="FunFam" id="3.90.930.12:FF:000002">
    <property type="entry name" value="50S ribosomal protein L6"/>
    <property type="match status" value="1"/>
</dbReference>
<evidence type="ECO:0000256" key="4">
    <source>
        <dbReference type="ARBA" id="ARBA00023274"/>
    </source>
</evidence>
<dbReference type="NCBIfam" id="TIGR03654">
    <property type="entry name" value="L6_bact"/>
    <property type="match status" value="1"/>
</dbReference>
<dbReference type="Proteomes" id="UP000282321">
    <property type="component" value="Unassembled WGS sequence"/>
</dbReference>
<evidence type="ECO:0000259" key="8">
    <source>
        <dbReference type="Pfam" id="PF00347"/>
    </source>
</evidence>
<dbReference type="InterPro" id="IPR036789">
    <property type="entry name" value="Ribosomal_uL6-like_a/b-dom_sf"/>
</dbReference>
<feature type="domain" description="Large ribosomal subunit protein uL6 alpha-beta" evidence="8">
    <location>
        <begin position="91"/>
        <end position="166"/>
    </location>
</feature>